<dbReference type="PANTHER" id="PTHR33911:SF1">
    <property type="entry name" value="RRNA-PROCESSING PROTEIN EFG1"/>
    <property type="match status" value="1"/>
</dbReference>
<keyword evidence="11" id="KW-1185">Reference proteome</keyword>
<evidence type="ECO:0000256" key="6">
    <source>
        <dbReference type="ARBA" id="ARBA00023054"/>
    </source>
</evidence>
<evidence type="ECO:0000256" key="1">
    <source>
        <dbReference type="ARBA" id="ARBA00004604"/>
    </source>
</evidence>
<evidence type="ECO:0000256" key="9">
    <source>
        <dbReference type="SAM" id="MobiDB-lite"/>
    </source>
</evidence>
<dbReference type="GO" id="GO:0030688">
    <property type="term" value="C:preribosome, small subunit precursor"/>
    <property type="evidence" value="ECO:0007669"/>
    <property type="project" value="EnsemblFungi"/>
</dbReference>
<keyword evidence="6 8" id="KW-0175">Coiled coil</keyword>
<dbReference type="GO" id="GO:0071027">
    <property type="term" value="P:nuclear RNA surveillance"/>
    <property type="evidence" value="ECO:0007669"/>
    <property type="project" value="EnsemblFungi"/>
</dbReference>
<evidence type="ECO:0000313" key="10">
    <source>
        <dbReference type="EMBL" id="SCU79559.1"/>
    </source>
</evidence>
<name>A0A1G4IS83_9SACH</name>
<comment type="subcellular location">
    <subcellularLocation>
        <location evidence="1">Nucleus</location>
        <location evidence="1">Nucleolus</location>
    </subcellularLocation>
</comment>
<dbReference type="GO" id="GO:0005730">
    <property type="term" value="C:nucleolus"/>
    <property type="evidence" value="ECO:0007669"/>
    <property type="project" value="UniProtKB-SubCell"/>
</dbReference>
<gene>
    <name evidence="10" type="ORF">LADA_0B01530G</name>
</gene>
<evidence type="ECO:0000313" key="11">
    <source>
        <dbReference type="Proteomes" id="UP000190274"/>
    </source>
</evidence>
<feature type="compositionally biased region" description="Acidic residues" evidence="9">
    <location>
        <begin position="215"/>
        <end position="228"/>
    </location>
</feature>
<dbReference type="AlphaFoldDB" id="A0A1G4IS83"/>
<feature type="compositionally biased region" description="Low complexity" evidence="9">
    <location>
        <begin position="195"/>
        <end position="211"/>
    </location>
</feature>
<evidence type="ECO:0000256" key="7">
    <source>
        <dbReference type="ARBA" id="ARBA00023242"/>
    </source>
</evidence>
<dbReference type="InterPro" id="IPR050786">
    <property type="entry name" value="EFG1_rRNA-proc"/>
</dbReference>
<reference evidence="11" key="1">
    <citation type="submission" date="2016-03" db="EMBL/GenBank/DDBJ databases">
        <authorList>
            <person name="Devillers H."/>
        </authorList>
    </citation>
    <scope>NUCLEOTIDE SEQUENCE [LARGE SCALE GENOMIC DNA]</scope>
</reference>
<dbReference type="EMBL" id="LT598456">
    <property type="protein sequence ID" value="SCU79559.1"/>
    <property type="molecule type" value="Genomic_DNA"/>
</dbReference>
<evidence type="ECO:0000256" key="5">
    <source>
        <dbReference type="ARBA" id="ARBA00022552"/>
    </source>
</evidence>
<sequence>MDTKHRRKPSRPSGKSIQLAHVLGSGSNKIKKKIRDIERLLQRKKDVLPDTVLIEKERALDALRLELQNAEMRVKVQNNAKKYHMVRFFERKKALRRYNQAVKNANKKDIRERAIDLCYVVNFPKTEKYIALYPAEENEGFTESKTGIEKTDARRSTYRDLVASKMDSDDLPVSLSGILKGDKLSREHNGLQLKSPQSSSSDAGPSSRGPSHMQEEDEDEEEDDFFES</sequence>
<feature type="coiled-coil region" evidence="8">
    <location>
        <begin position="53"/>
        <end position="80"/>
    </location>
</feature>
<evidence type="ECO:0000256" key="4">
    <source>
        <dbReference type="ARBA" id="ARBA00019827"/>
    </source>
</evidence>
<evidence type="ECO:0000256" key="2">
    <source>
        <dbReference type="ARBA" id="ARBA00006916"/>
    </source>
</evidence>
<evidence type="ECO:0000256" key="3">
    <source>
        <dbReference type="ARBA" id="ARBA00018689"/>
    </source>
</evidence>
<dbReference type="GO" id="GO:0000321">
    <property type="term" value="P:re-entry into mitotic cell cycle after pheromone arrest"/>
    <property type="evidence" value="ECO:0007669"/>
    <property type="project" value="EnsemblFungi"/>
</dbReference>
<accession>A0A1G4IS83</accession>
<proteinExistence type="inferred from homology"/>
<organism evidence="10 11">
    <name type="scientific">Lachancea dasiensis</name>
    <dbReference type="NCBI Taxonomy" id="1072105"/>
    <lineage>
        <taxon>Eukaryota</taxon>
        <taxon>Fungi</taxon>
        <taxon>Dikarya</taxon>
        <taxon>Ascomycota</taxon>
        <taxon>Saccharomycotina</taxon>
        <taxon>Saccharomycetes</taxon>
        <taxon>Saccharomycetales</taxon>
        <taxon>Saccharomycetaceae</taxon>
        <taxon>Lachancea</taxon>
    </lineage>
</organism>
<evidence type="ECO:0000256" key="8">
    <source>
        <dbReference type="SAM" id="Coils"/>
    </source>
</evidence>
<dbReference type="STRING" id="1266660.A0A1G4IS83"/>
<dbReference type="Pfam" id="PF10153">
    <property type="entry name" value="Efg1"/>
    <property type="match status" value="1"/>
</dbReference>
<dbReference type="GO" id="GO:0000462">
    <property type="term" value="P:maturation of SSU-rRNA from tricistronic rRNA transcript (SSU-rRNA, 5.8S rRNA, LSU-rRNA)"/>
    <property type="evidence" value="ECO:0007669"/>
    <property type="project" value="EnsemblFungi"/>
</dbReference>
<keyword evidence="5" id="KW-0698">rRNA processing</keyword>
<dbReference type="Proteomes" id="UP000190274">
    <property type="component" value="Chromosome B"/>
</dbReference>
<dbReference type="InterPro" id="IPR019310">
    <property type="entry name" value="Efg1"/>
</dbReference>
<keyword evidence="7" id="KW-0539">Nucleus</keyword>
<feature type="region of interest" description="Disordered" evidence="9">
    <location>
        <begin position="184"/>
        <end position="228"/>
    </location>
</feature>
<dbReference type="PANTHER" id="PTHR33911">
    <property type="entry name" value="RRNA-PROCESSING PROTEIN EFG1"/>
    <property type="match status" value="1"/>
</dbReference>
<dbReference type="OrthoDB" id="47732at2759"/>
<protein>
    <recommendedName>
        <fullName evidence="3">rRNA-processing protein EFG1</fullName>
    </recommendedName>
    <alternativeName>
        <fullName evidence="4">rRNA-processing protein efg1</fullName>
    </alternativeName>
</protein>
<comment type="similarity">
    <text evidence="2">Belongs to the EFG1 family.</text>
</comment>